<gene>
    <name evidence="1" type="ORF">EXIGLDRAFT_716478</name>
</gene>
<proteinExistence type="predicted"/>
<sequence length="201" mass="22321">MFHDPSRAELTLILREEDGQAALPPFHILSDLTHPTEFHCRRAAADGVVTCFTLQDGGHAATGRRRRFREIRTRKRDHFPHVWQSINAAALLSIVVDLDVWMDLAPVPALPAVQRIDFIIHAQSGETVHPPVNRAEWSPSLPMLDEVRFINADDNDIAFDAGELEIFLGALRSDTTPVPVVTFEHVSVIRAVGPATVSLQS</sequence>
<keyword evidence="2" id="KW-1185">Reference proteome</keyword>
<organism evidence="1 2">
    <name type="scientific">Exidia glandulosa HHB12029</name>
    <dbReference type="NCBI Taxonomy" id="1314781"/>
    <lineage>
        <taxon>Eukaryota</taxon>
        <taxon>Fungi</taxon>
        <taxon>Dikarya</taxon>
        <taxon>Basidiomycota</taxon>
        <taxon>Agaricomycotina</taxon>
        <taxon>Agaricomycetes</taxon>
        <taxon>Auriculariales</taxon>
        <taxon>Exidiaceae</taxon>
        <taxon>Exidia</taxon>
    </lineage>
</organism>
<reference evidence="1 2" key="1">
    <citation type="journal article" date="2016" name="Mol. Biol. Evol.">
        <title>Comparative Genomics of Early-Diverging Mushroom-Forming Fungi Provides Insights into the Origins of Lignocellulose Decay Capabilities.</title>
        <authorList>
            <person name="Nagy L.G."/>
            <person name="Riley R."/>
            <person name="Tritt A."/>
            <person name="Adam C."/>
            <person name="Daum C."/>
            <person name="Floudas D."/>
            <person name="Sun H."/>
            <person name="Yadav J.S."/>
            <person name="Pangilinan J."/>
            <person name="Larsson K.H."/>
            <person name="Matsuura K."/>
            <person name="Barry K."/>
            <person name="Labutti K."/>
            <person name="Kuo R."/>
            <person name="Ohm R.A."/>
            <person name="Bhattacharya S.S."/>
            <person name="Shirouzu T."/>
            <person name="Yoshinaga Y."/>
            <person name="Martin F.M."/>
            <person name="Grigoriev I.V."/>
            <person name="Hibbett D.S."/>
        </authorList>
    </citation>
    <scope>NUCLEOTIDE SEQUENCE [LARGE SCALE GENOMIC DNA]</scope>
    <source>
        <strain evidence="1 2">HHB12029</strain>
    </source>
</reference>
<accession>A0A165P9D0</accession>
<evidence type="ECO:0000313" key="2">
    <source>
        <dbReference type="Proteomes" id="UP000077266"/>
    </source>
</evidence>
<dbReference type="AlphaFoldDB" id="A0A165P9D0"/>
<dbReference type="InParanoid" id="A0A165P9D0"/>
<name>A0A165P9D0_EXIGL</name>
<dbReference type="Proteomes" id="UP000077266">
    <property type="component" value="Unassembled WGS sequence"/>
</dbReference>
<evidence type="ECO:0000313" key="1">
    <source>
        <dbReference type="EMBL" id="KZW01835.1"/>
    </source>
</evidence>
<protein>
    <submittedName>
        <fullName evidence="1">Uncharacterized protein</fullName>
    </submittedName>
</protein>
<dbReference type="EMBL" id="KV425891">
    <property type="protein sequence ID" value="KZW01835.1"/>
    <property type="molecule type" value="Genomic_DNA"/>
</dbReference>